<gene>
    <name evidence="2" type="ORF">SAMN02910315_00647</name>
</gene>
<feature type="transmembrane region" description="Helical" evidence="1">
    <location>
        <begin position="137"/>
        <end position="158"/>
    </location>
</feature>
<dbReference type="Proteomes" id="UP000323439">
    <property type="component" value="Unassembled WGS sequence"/>
</dbReference>
<protein>
    <submittedName>
        <fullName evidence="2">Uncharacterized protein</fullName>
    </submittedName>
</protein>
<keyword evidence="3" id="KW-1185">Reference proteome</keyword>
<evidence type="ECO:0000313" key="2">
    <source>
        <dbReference type="EMBL" id="SDA45684.1"/>
    </source>
</evidence>
<evidence type="ECO:0000313" key="3">
    <source>
        <dbReference type="Proteomes" id="UP000323439"/>
    </source>
</evidence>
<name>A0A1G5VIU6_9EURY</name>
<organism evidence="2 3">
    <name type="scientific">Methanobrevibacter millerae</name>
    <dbReference type="NCBI Taxonomy" id="230361"/>
    <lineage>
        <taxon>Archaea</taxon>
        <taxon>Methanobacteriati</taxon>
        <taxon>Methanobacteriota</taxon>
        <taxon>Methanomada group</taxon>
        <taxon>Methanobacteria</taxon>
        <taxon>Methanobacteriales</taxon>
        <taxon>Methanobacteriaceae</taxon>
        <taxon>Methanobrevibacter</taxon>
    </lineage>
</organism>
<sequence length="324" mass="38183">MLSKKEELLRDCYKVNGEEYLRLEYGKPKDVFNFRIMSVIVKKIFIHEKLDNLFQTNPFLYKLVMSSAYSELITNKNKFGYLGDLDTFSFDHTDSIQLRSDVSEVSFPDTVTGVITFPYFHDWKEVEEWIGKVPETFSVYIINPLLIFYWFGAVGLFLTPKFCDGYYIELCNRFIISLTGYPLFLIFTMDDSVEEINYIDLELSKEDFVCELYRACDESKYLLKILNFWKDNAEVSIPHIEEFYNKYLEVQPYNARRAIDYIYMSSTKAFDLVHEGTGEILGTFLKYSLDVPFKIIDTEKGEFHLTDNQLKDLLDGKYDFKLRG</sequence>
<proteinExistence type="predicted"/>
<evidence type="ECO:0000256" key="1">
    <source>
        <dbReference type="SAM" id="Phobius"/>
    </source>
</evidence>
<keyword evidence="1" id="KW-1133">Transmembrane helix</keyword>
<keyword evidence="1" id="KW-0472">Membrane</keyword>
<accession>A0A1G5VIU6</accession>
<dbReference type="RefSeq" id="WP_149731272.1">
    <property type="nucleotide sequence ID" value="NZ_FMXB01000004.1"/>
</dbReference>
<dbReference type="AlphaFoldDB" id="A0A1G5VIU6"/>
<dbReference type="EMBL" id="FMXB01000004">
    <property type="protein sequence ID" value="SDA45684.1"/>
    <property type="molecule type" value="Genomic_DNA"/>
</dbReference>
<keyword evidence="1" id="KW-0812">Transmembrane</keyword>
<feature type="transmembrane region" description="Helical" evidence="1">
    <location>
        <begin position="170"/>
        <end position="189"/>
    </location>
</feature>
<reference evidence="2 3" key="1">
    <citation type="submission" date="2016-10" db="EMBL/GenBank/DDBJ databases">
        <authorList>
            <person name="Varghese N."/>
            <person name="Submissions S."/>
        </authorList>
    </citation>
    <scope>NUCLEOTIDE SEQUENCE [LARGE SCALE GENOMIC DNA]</scope>
    <source>
        <strain evidence="2 3">DSM 16643</strain>
    </source>
</reference>